<sequence>MKTFTLYLKIFTFLLLIWIFHCFYNYDSNKSLINRDILQTKIGLKHKRMLADGDKSEKKSSYIKKRVEYYPSGDMEIELYELVHLMDMYFKFYNANILSRYVEEVLFKKENEMRYKCRDKILNAYRKNISVERVLESFNCLISVVLQT</sequence>
<evidence type="ECO:0000313" key="2">
    <source>
        <dbReference type="EMBL" id="CRG96022.1"/>
    </source>
</evidence>
<keyword evidence="1" id="KW-1133">Transmembrane helix</keyword>
<dbReference type="GeneID" id="39731768"/>
<proteinExistence type="predicted"/>
<keyword evidence="1" id="KW-0812">Transmembrane</keyword>
<dbReference type="VEuPathDB" id="PlasmoDB:PGAL8A_00323500"/>
<feature type="transmembrane region" description="Helical" evidence="1">
    <location>
        <begin position="6"/>
        <end position="26"/>
    </location>
</feature>
<evidence type="ECO:0000313" key="3">
    <source>
        <dbReference type="Proteomes" id="UP000220797"/>
    </source>
</evidence>
<name>A0A1J1GU17_PLAGA</name>
<keyword evidence="1" id="KW-0472">Membrane</keyword>
<keyword evidence="3" id="KW-1185">Reference proteome</keyword>
<accession>A0A1J1GU17</accession>
<protein>
    <submittedName>
        <fullName evidence="2">Fam-g protein</fullName>
    </submittedName>
</protein>
<dbReference type="Proteomes" id="UP000220797">
    <property type="component" value="Unassembled WGS sequence"/>
</dbReference>
<dbReference type="RefSeq" id="XP_028528830.1">
    <property type="nucleotide sequence ID" value="XM_028672260.1"/>
</dbReference>
<comment type="caution">
    <text evidence="2">The sequence shown here is derived from an EMBL/GenBank/DDBJ whole genome shotgun (WGS) entry which is preliminary data.</text>
</comment>
<dbReference type="EMBL" id="CVMV01000051">
    <property type="protein sequence ID" value="CRG96022.1"/>
    <property type="molecule type" value="Genomic_DNA"/>
</dbReference>
<reference evidence="2" key="1">
    <citation type="submission" date="2015-04" db="EMBL/GenBank/DDBJ databases">
        <authorList>
            <consortium name="Pathogen Informatics"/>
        </authorList>
    </citation>
    <scope>NUCLEOTIDE SEQUENCE [LARGE SCALE GENOMIC DNA]</scope>
    <source>
        <strain evidence="2">8A</strain>
    </source>
</reference>
<gene>
    <name evidence="2" type="ORF">PGAL8A_00323500</name>
</gene>
<evidence type="ECO:0000256" key="1">
    <source>
        <dbReference type="SAM" id="Phobius"/>
    </source>
</evidence>
<dbReference type="AlphaFoldDB" id="A0A1J1GU17"/>
<organism evidence="2 3">
    <name type="scientific">Plasmodium gallinaceum</name>
    <dbReference type="NCBI Taxonomy" id="5849"/>
    <lineage>
        <taxon>Eukaryota</taxon>
        <taxon>Sar</taxon>
        <taxon>Alveolata</taxon>
        <taxon>Apicomplexa</taxon>
        <taxon>Aconoidasida</taxon>
        <taxon>Haemosporida</taxon>
        <taxon>Plasmodiidae</taxon>
        <taxon>Plasmodium</taxon>
        <taxon>Plasmodium (Haemamoeba)</taxon>
    </lineage>
</organism>